<name>A0ABS5SFX4_9BACT</name>
<dbReference type="Gene3D" id="3.40.50.300">
    <property type="entry name" value="P-loop containing nucleotide triphosphate hydrolases"/>
    <property type="match status" value="1"/>
</dbReference>
<evidence type="ECO:0000259" key="10">
    <source>
        <dbReference type="PROSITE" id="PS50893"/>
    </source>
</evidence>
<dbReference type="SUPFAM" id="SSF52540">
    <property type="entry name" value="P-loop containing nucleoside triphosphate hydrolases"/>
    <property type="match status" value="1"/>
</dbReference>
<sequence length="351" mass="38231">MELRMAVSKSYGPFRLDADFSVQGERIGIFGESGSGKSTLIGMLAGLVEPDDGTICLEGETLFSRGEGVAIPTERRRIAMVFQQPSLFPHLSVRNNLLYGYNRCASQHRRVEFDPLVQVLKLEGLLDRGVNNLSGGEQQRVAIGRAVMASPRLLVMDEPLSALDDDLKFQIIPYLTRVCGQFGIPFIFISHSLLEMRLMTDTVLMFDKGRLVEQGSADELARRRMGLGQVGYINLLRLGRPVGSNGLHTFAWGGGKLLLSAAPKSEAGLYELSSRDIILFKQHPEAISARNLLKGLVVATFESGSKTGVELACGSDRLIAEVVHEAAAELDIRPGGELYAAIKASAFRPLG</sequence>
<feature type="domain" description="ABC transporter" evidence="10">
    <location>
        <begin position="1"/>
        <end position="233"/>
    </location>
</feature>
<dbReference type="PROSITE" id="PS00211">
    <property type="entry name" value="ABC_TRANSPORTER_1"/>
    <property type="match status" value="1"/>
</dbReference>
<dbReference type="Pfam" id="PF00005">
    <property type="entry name" value="ABC_tran"/>
    <property type="match status" value="1"/>
</dbReference>
<evidence type="ECO:0000256" key="6">
    <source>
        <dbReference type="ARBA" id="ARBA00022840"/>
    </source>
</evidence>
<dbReference type="InterPro" id="IPR003439">
    <property type="entry name" value="ABC_transporter-like_ATP-bd"/>
</dbReference>
<dbReference type="EMBL" id="JAHCVK010000004">
    <property type="protein sequence ID" value="MBT0653567.1"/>
    <property type="molecule type" value="Genomic_DNA"/>
</dbReference>
<keyword evidence="5" id="KW-0547">Nucleotide-binding</keyword>
<dbReference type="SMART" id="SM00382">
    <property type="entry name" value="AAA"/>
    <property type="match status" value="1"/>
</dbReference>
<dbReference type="PANTHER" id="PTHR43514">
    <property type="entry name" value="ABC TRANSPORTER I FAMILY MEMBER 10"/>
    <property type="match status" value="1"/>
</dbReference>
<keyword evidence="7" id="KW-1278">Translocase</keyword>
<dbReference type="InterPro" id="IPR008995">
    <property type="entry name" value="Mo/tungstate-bd_C_term_dom"/>
</dbReference>
<evidence type="ECO:0000259" key="11">
    <source>
        <dbReference type="PROSITE" id="PS51866"/>
    </source>
</evidence>
<dbReference type="InterPro" id="IPR027417">
    <property type="entry name" value="P-loop_NTPase"/>
</dbReference>
<dbReference type="InterPro" id="IPR004606">
    <property type="entry name" value="Mop_domain"/>
</dbReference>
<dbReference type="InterPro" id="IPR005116">
    <property type="entry name" value="Transp-assoc_OB_typ1"/>
</dbReference>
<evidence type="ECO:0000256" key="5">
    <source>
        <dbReference type="ARBA" id="ARBA00022741"/>
    </source>
</evidence>
<keyword evidence="2" id="KW-1003">Cell membrane</keyword>
<gene>
    <name evidence="12" type="primary">modC</name>
    <name evidence="12" type="ORF">KI810_10910</name>
</gene>
<dbReference type="SUPFAM" id="SSF50331">
    <property type="entry name" value="MOP-like"/>
    <property type="match status" value="1"/>
</dbReference>
<dbReference type="Pfam" id="PF03459">
    <property type="entry name" value="TOBE"/>
    <property type="match status" value="1"/>
</dbReference>
<keyword evidence="13" id="KW-1185">Reference proteome</keyword>
<dbReference type="InterPro" id="IPR003593">
    <property type="entry name" value="AAA+_ATPase"/>
</dbReference>
<keyword evidence="4" id="KW-0997">Cell inner membrane</keyword>
<dbReference type="Gene3D" id="2.40.50.100">
    <property type="match status" value="1"/>
</dbReference>
<dbReference type="NCBIfam" id="TIGR02142">
    <property type="entry name" value="modC_ABC"/>
    <property type="match status" value="1"/>
</dbReference>
<keyword evidence="1" id="KW-0813">Transport</keyword>
<dbReference type="PROSITE" id="PS50893">
    <property type="entry name" value="ABC_TRANSPORTER_2"/>
    <property type="match status" value="1"/>
</dbReference>
<evidence type="ECO:0000256" key="2">
    <source>
        <dbReference type="ARBA" id="ARBA00022475"/>
    </source>
</evidence>
<evidence type="ECO:0000256" key="7">
    <source>
        <dbReference type="ARBA" id="ARBA00022967"/>
    </source>
</evidence>
<keyword evidence="8" id="KW-0472">Membrane</keyword>
<dbReference type="PANTHER" id="PTHR43514:SF4">
    <property type="entry name" value="ABC TRANSPORTER I FAMILY MEMBER 10"/>
    <property type="match status" value="1"/>
</dbReference>
<organism evidence="12 13">
    <name type="scientific">Geomobilimonas luticola</name>
    <dbReference type="NCBI Taxonomy" id="1114878"/>
    <lineage>
        <taxon>Bacteria</taxon>
        <taxon>Pseudomonadati</taxon>
        <taxon>Thermodesulfobacteriota</taxon>
        <taxon>Desulfuromonadia</taxon>
        <taxon>Geobacterales</taxon>
        <taxon>Geobacteraceae</taxon>
        <taxon>Geomobilimonas</taxon>
    </lineage>
</organism>
<feature type="domain" description="Mop" evidence="11">
    <location>
        <begin position="286"/>
        <end position="351"/>
    </location>
</feature>
<reference evidence="12 13" key="1">
    <citation type="submission" date="2021-05" db="EMBL/GenBank/DDBJ databases">
        <title>The draft genome of Geobacter luticola JCM 17780.</title>
        <authorList>
            <person name="Xu Z."/>
            <person name="Masuda Y."/>
            <person name="Itoh H."/>
            <person name="Senoo K."/>
        </authorList>
    </citation>
    <scope>NUCLEOTIDE SEQUENCE [LARGE SCALE GENOMIC DNA]</scope>
    <source>
        <strain evidence="12 13">JCM 17780</strain>
    </source>
</reference>
<keyword evidence="6 12" id="KW-0067">ATP-binding</keyword>
<proteinExistence type="predicted"/>
<protein>
    <submittedName>
        <fullName evidence="12">Molybdenum ABC transporter ATP-binding protein</fullName>
    </submittedName>
</protein>
<evidence type="ECO:0000256" key="1">
    <source>
        <dbReference type="ARBA" id="ARBA00022448"/>
    </source>
</evidence>
<keyword evidence="3 9" id="KW-0500">Molybdenum</keyword>
<evidence type="ECO:0000256" key="3">
    <source>
        <dbReference type="ARBA" id="ARBA00022505"/>
    </source>
</evidence>
<dbReference type="GO" id="GO:0005524">
    <property type="term" value="F:ATP binding"/>
    <property type="evidence" value="ECO:0007669"/>
    <property type="project" value="UniProtKB-KW"/>
</dbReference>
<evidence type="ECO:0000256" key="8">
    <source>
        <dbReference type="ARBA" id="ARBA00023136"/>
    </source>
</evidence>
<dbReference type="PROSITE" id="PS51866">
    <property type="entry name" value="MOP"/>
    <property type="match status" value="1"/>
</dbReference>
<dbReference type="Proteomes" id="UP000756860">
    <property type="component" value="Unassembled WGS sequence"/>
</dbReference>
<evidence type="ECO:0000256" key="4">
    <source>
        <dbReference type="ARBA" id="ARBA00022519"/>
    </source>
</evidence>
<accession>A0ABS5SFX4</accession>
<dbReference type="RefSeq" id="WP_214175570.1">
    <property type="nucleotide sequence ID" value="NZ_JAHCVK010000004.1"/>
</dbReference>
<evidence type="ECO:0000313" key="12">
    <source>
        <dbReference type="EMBL" id="MBT0653567.1"/>
    </source>
</evidence>
<comment type="caution">
    <text evidence="12">The sequence shown here is derived from an EMBL/GenBank/DDBJ whole genome shotgun (WGS) entry which is preliminary data.</text>
</comment>
<evidence type="ECO:0000313" key="13">
    <source>
        <dbReference type="Proteomes" id="UP000756860"/>
    </source>
</evidence>
<dbReference type="InterPro" id="IPR017871">
    <property type="entry name" value="ABC_transporter-like_CS"/>
</dbReference>
<dbReference type="InterPro" id="IPR050334">
    <property type="entry name" value="Molybdenum_import_ModC"/>
</dbReference>
<dbReference type="InterPro" id="IPR011868">
    <property type="entry name" value="ModC_ABC_ATP-bd"/>
</dbReference>
<evidence type="ECO:0000256" key="9">
    <source>
        <dbReference type="PROSITE-ProRule" id="PRU01213"/>
    </source>
</evidence>